<keyword evidence="2" id="KW-0645">Protease</keyword>
<feature type="compositionally biased region" description="Pro residues" evidence="4">
    <location>
        <begin position="196"/>
        <end position="207"/>
    </location>
</feature>
<evidence type="ECO:0000313" key="6">
    <source>
        <dbReference type="EMBL" id="CAA2104954.1"/>
    </source>
</evidence>
<dbReference type="AlphaFoldDB" id="A0A679J1A4"/>
<dbReference type="GO" id="GO:0006508">
    <property type="term" value="P:proteolysis"/>
    <property type="evidence" value="ECO:0007669"/>
    <property type="project" value="UniProtKB-KW"/>
</dbReference>
<dbReference type="Pfam" id="PF25209">
    <property type="entry name" value="Phage_capsid_4"/>
    <property type="match status" value="1"/>
</dbReference>
<sequence>MLETETLERAARDQNDPLLVRREPVRENSFDRQANTVVAVISAGSAVRRRDQRGTFLESLQIQGFIPASVHGVPVLDAHRQSGSRDVVGVVQRAWVENGELVALIRLSTADDAAPVVQRIAEGTLRGVSVGYRVSAWRDGVDAATGERTRTATTWTISEVSFVPVGADPRATVRSEAMPDISETNETIETNETNRPPAPTPTTPTPTTPTATRAAIRAIARQSGLSPDWADQQIDSGADVIAVRADAFVAMQARNVGPIRTQQNGGLNDDPAVIMSRRCDAVAARVMGTAPPDHSRQFMGDRLVDHARAALALRGVSVVGMDTDMLLRTALHTTSDFTNLLQGVGARTLVPAYQAAESPLKRLARKSLLTDFRRASRLRLGEVGPLQKVTEAGEIKHTTRGEAVEGLELDTYASMFSLSRKAIVNDDLGAFRDWGEAAGRAAAETEALLLVGLLAQANGAGPTMGDAKRLFDLAHGNLGTAAALDTATALISALAVARLAMRKQVGTDGKSPINATAKYLLVSAELETLAEQALAVIAAPDPSSVNPFGGRLELLVDPRLPMGTFLTFADPAVLPVLEIGYLSSAQGVQVSSREGWDVLGIEFRAVLDFGAGALDWRGVFKTPKTGGSL</sequence>
<gene>
    <name evidence="6" type="ORF">MBUL_02953</name>
</gene>
<evidence type="ECO:0000259" key="5">
    <source>
        <dbReference type="Pfam" id="PF04586"/>
    </source>
</evidence>
<protein>
    <recommendedName>
        <fullName evidence="5">Prohead serine protease domain-containing protein</fullName>
    </recommendedName>
</protein>
<organism evidence="6">
    <name type="scientific">Methylobacterium bullatum</name>
    <dbReference type="NCBI Taxonomy" id="570505"/>
    <lineage>
        <taxon>Bacteria</taxon>
        <taxon>Pseudomonadati</taxon>
        <taxon>Pseudomonadota</taxon>
        <taxon>Alphaproteobacteria</taxon>
        <taxon>Hyphomicrobiales</taxon>
        <taxon>Methylobacteriaceae</taxon>
        <taxon>Methylobacterium</taxon>
    </lineage>
</organism>
<feature type="compositionally biased region" description="Low complexity" evidence="4">
    <location>
        <begin position="184"/>
        <end position="195"/>
    </location>
</feature>
<evidence type="ECO:0000256" key="4">
    <source>
        <dbReference type="SAM" id="MobiDB-lite"/>
    </source>
</evidence>
<feature type="region of interest" description="Disordered" evidence="4">
    <location>
        <begin position="177"/>
        <end position="209"/>
    </location>
</feature>
<evidence type="ECO:0000256" key="2">
    <source>
        <dbReference type="ARBA" id="ARBA00022670"/>
    </source>
</evidence>
<name>A0A679J1A4_9HYPH</name>
<reference evidence="6" key="1">
    <citation type="submission" date="2019-12" db="EMBL/GenBank/DDBJ databases">
        <authorList>
            <person name="Cremers G."/>
        </authorList>
    </citation>
    <scope>NUCLEOTIDE SEQUENCE</scope>
    <source>
        <strain evidence="6">Mbul1</strain>
    </source>
</reference>
<dbReference type="NCBIfam" id="NF045541">
    <property type="entry name" value="scaf_prot_MCP2"/>
    <property type="match status" value="1"/>
</dbReference>
<dbReference type="InterPro" id="IPR054613">
    <property type="entry name" value="Peptidase_S78_dom"/>
</dbReference>
<proteinExistence type="predicted"/>
<dbReference type="EMBL" id="LR743504">
    <property type="protein sequence ID" value="CAA2104954.1"/>
    <property type="molecule type" value="Genomic_DNA"/>
</dbReference>
<evidence type="ECO:0000256" key="3">
    <source>
        <dbReference type="ARBA" id="ARBA00022801"/>
    </source>
</evidence>
<evidence type="ECO:0000256" key="1">
    <source>
        <dbReference type="ARBA" id="ARBA00022612"/>
    </source>
</evidence>
<keyword evidence="1" id="KW-1188">Viral release from host cell</keyword>
<dbReference type="GO" id="GO:0008233">
    <property type="term" value="F:peptidase activity"/>
    <property type="evidence" value="ECO:0007669"/>
    <property type="project" value="UniProtKB-KW"/>
</dbReference>
<feature type="domain" description="Prohead serine protease" evidence="5">
    <location>
        <begin position="102"/>
        <end position="174"/>
    </location>
</feature>
<dbReference type="Pfam" id="PF04586">
    <property type="entry name" value="Peptidase_S78"/>
    <property type="match status" value="1"/>
</dbReference>
<keyword evidence="3" id="KW-0378">Hydrolase</keyword>
<accession>A0A679J1A4</accession>